<dbReference type="AlphaFoldDB" id="A0AAW1PW92"/>
<evidence type="ECO:0000256" key="5">
    <source>
        <dbReference type="ARBA" id="ARBA00023125"/>
    </source>
</evidence>
<comment type="caution">
    <text evidence="10">The sequence shown here is derived from an EMBL/GenBank/DDBJ whole genome shotgun (WGS) entry which is preliminary data.</text>
</comment>
<dbReference type="GO" id="GO:0003677">
    <property type="term" value="F:DNA binding"/>
    <property type="evidence" value="ECO:0007669"/>
    <property type="project" value="UniProtKB-KW"/>
</dbReference>
<evidence type="ECO:0000313" key="10">
    <source>
        <dbReference type="EMBL" id="KAK9812159.1"/>
    </source>
</evidence>
<protein>
    <submittedName>
        <fullName evidence="10">Uncharacterized protein</fullName>
    </submittedName>
</protein>
<comment type="similarity">
    <text evidence="3">Belongs to the S1FA transcription factor family.</text>
</comment>
<feature type="compositionally biased region" description="Basic residues" evidence="8">
    <location>
        <begin position="50"/>
        <end position="67"/>
    </location>
</feature>
<keyword evidence="9" id="KW-0812">Transmembrane</keyword>
<dbReference type="GO" id="GO:0006355">
    <property type="term" value="P:regulation of DNA-templated transcription"/>
    <property type="evidence" value="ECO:0007669"/>
    <property type="project" value="InterPro"/>
</dbReference>
<evidence type="ECO:0000256" key="3">
    <source>
        <dbReference type="ARBA" id="ARBA00007382"/>
    </source>
</evidence>
<reference evidence="10 11" key="1">
    <citation type="journal article" date="2024" name="Nat. Commun.">
        <title>Phylogenomics reveals the evolutionary origins of lichenization in chlorophyte algae.</title>
        <authorList>
            <person name="Puginier C."/>
            <person name="Libourel C."/>
            <person name="Otte J."/>
            <person name="Skaloud P."/>
            <person name="Haon M."/>
            <person name="Grisel S."/>
            <person name="Petersen M."/>
            <person name="Berrin J.G."/>
            <person name="Delaux P.M."/>
            <person name="Dal Grande F."/>
            <person name="Keller J."/>
        </authorList>
    </citation>
    <scope>NUCLEOTIDE SEQUENCE [LARGE SCALE GENOMIC DNA]</scope>
    <source>
        <strain evidence="10 11">SAG 2036</strain>
    </source>
</reference>
<evidence type="ECO:0000256" key="1">
    <source>
        <dbReference type="ARBA" id="ARBA00002946"/>
    </source>
</evidence>
<evidence type="ECO:0000256" key="9">
    <source>
        <dbReference type="SAM" id="Phobius"/>
    </source>
</evidence>
<evidence type="ECO:0000256" key="6">
    <source>
        <dbReference type="ARBA" id="ARBA00023163"/>
    </source>
</evidence>
<dbReference type="GO" id="GO:0005634">
    <property type="term" value="C:nucleus"/>
    <property type="evidence" value="ECO:0007669"/>
    <property type="project" value="UniProtKB-SubCell"/>
</dbReference>
<evidence type="ECO:0000313" key="11">
    <source>
        <dbReference type="Proteomes" id="UP001465755"/>
    </source>
</evidence>
<keyword evidence="5" id="KW-0238">DNA-binding</keyword>
<keyword evidence="9" id="KW-0472">Membrane</keyword>
<feature type="transmembrane region" description="Helical" evidence="9">
    <location>
        <begin position="20"/>
        <end position="45"/>
    </location>
</feature>
<evidence type="ECO:0000256" key="7">
    <source>
        <dbReference type="ARBA" id="ARBA00023242"/>
    </source>
</evidence>
<keyword evidence="4" id="KW-0805">Transcription regulation</keyword>
<comment type="function">
    <text evidence="1">DNA-binding protein that specifically recognizes a negative element (S1F) within the RPS1 promoter.</text>
</comment>
<evidence type="ECO:0000256" key="4">
    <source>
        <dbReference type="ARBA" id="ARBA00023015"/>
    </source>
</evidence>
<keyword evidence="11" id="KW-1185">Reference proteome</keyword>
<evidence type="ECO:0000256" key="2">
    <source>
        <dbReference type="ARBA" id="ARBA00004123"/>
    </source>
</evidence>
<dbReference type="Proteomes" id="UP001465755">
    <property type="component" value="Unassembled WGS sequence"/>
</dbReference>
<keyword evidence="9" id="KW-1133">Transmembrane helix</keyword>
<accession>A0AAW1PW92</accession>
<dbReference type="EMBL" id="JALJOQ010000008">
    <property type="protein sequence ID" value="KAK9812159.1"/>
    <property type="molecule type" value="Genomic_DNA"/>
</dbReference>
<gene>
    <name evidence="10" type="ORF">WJX73_001017</name>
</gene>
<keyword evidence="6" id="KW-0804">Transcription</keyword>
<comment type="subcellular location">
    <subcellularLocation>
        <location evidence="2">Nucleus</location>
    </subcellularLocation>
</comment>
<dbReference type="Pfam" id="PF04689">
    <property type="entry name" value="S1FA"/>
    <property type="match status" value="1"/>
</dbReference>
<sequence length="73" mass="7971">MSSTEEVLGKVEQKTGTNPTVVVLVVICGGVAVLIAVNLFLYFYARHTHGAKPGKKLSKKKEQRKRMTSPVSN</sequence>
<proteinExistence type="inferred from homology"/>
<name>A0AAW1PW92_9CHLO</name>
<organism evidence="10 11">
    <name type="scientific">Symbiochloris irregularis</name>
    <dbReference type="NCBI Taxonomy" id="706552"/>
    <lineage>
        <taxon>Eukaryota</taxon>
        <taxon>Viridiplantae</taxon>
        <taxon>Chlorophyta</taxon>
        <taxon>core chlorophytes</taxon>
        <taxon>Trebouxiophyceae</taxon>
        <taxon>Trebouxiales</taxon>
        <taxon>Trebouxiaceae</taxon>
        <taxon>Symbiochloris</taxon>
    </lineage>
</organism>
<dbReference type="InterPro" id="IPR006779">
    <property type="entry name" value="S1FA_DNA-bd"/>
</dbReference>
<evidence type="ECO:0000256" key="8">
    <source>
        <dbReference type="SAM" id="MobiDB-lite"/>
    </source>
</evidence>
<keyword evidence="7" id="KW-0539">Nucleus</keyword>
<feature type="region of interest" description="Disordered" evidence="8">
    <location>
        <begin position="50"/>
        <end position="73"/>
    </location>
</feature>